<reference evidence="2 3" key="1">
    <citation type="journal article" date="2014" name="Nat. Commun.">
        <title>Klebsormidium flaccidum genome reveals primary factors for plant terrestrial adaptation.</title>
        <authorList>
            <person name="Hori K."/>
            <person name="Maruyama F."/>
            <person name="Fujisawa T."/>
            <person name="Togashi T."/>
            <person name="Yamamoto N."/>
            <person name="Seo M."/>
            <person name="Sato S."/>
            <person name="Yamada T."/>
            <person name="Mori H."/>
            <person name="Tajima N."/>
            <person name="Moriyama T."/>
            <person name="Ikeuchi M."/>
            <person name="Watanabe M."/>
            <person name="Wada H."/>
            <person name="Kobayashi K."/>
            <person name="Saito M."/>
            <person name="Masuda T."/>
            <person name="Sasaki-Sekimoto Y."/>
            <person name="Mashiguchi K."/>
            <person name="Awai K."/>
            <person name="Shimojima M."/>
            <person name="Masuda S."/>
            <person name="Iwai M."/>
            <person name="Nobusawa T."/>
            <person name="Narise T."/>
            <person name="Kondo S."/>
            <person name="Saito H."/>
            <person name="Sato R."/>
            <person name="Murakawa M."/>
            <person name="Ihara Y."/>
            <person name="Oshima-Yamada Y."/>
            <person name="Ohtaka K."/>
            <person name="Satoh M."/>
            <person name="Sonobe K."/>
            <person name="Ishii M."/>
            <person name="Ohtani R."/>
            <person name="Kanamori-Sato M."/>
            <person name="Honoki R."/>
            <person name="Miyazaki D."/>
            <person name="Mochizuki H."/>
            <person name="Umetsu J."/>
            <person name="Higashi K."/>
            <person name="Shibata D."/>
            <person name="Kamiya Y."/>
            <person name="Sato N."/>
            <person name="Nakamura Y."/>
            <person name="Tabata S."/>
            <person name="Ida S."/>
            <person name="Kurokawa K."/>
            <person name="Ohta H."/>
        </authorList>
    </citation>
    <scope>NUCLEOTIDE SEQUENCE [LARGE SCALE GENOMIC DNA]</scope>
    <source>
        <strain evidence="2 3">NIES-2285</strain>
    </source>
</reference>
<dbReference type="AlphaFoldDB" id="A0A1Y1IPS1"/>
<name>A0A1Y1IPS1_KLENI</name>
<accession>A0A1Y1IPS1</accession>
<sequence length="112" mass="11882">MIAPEIPDQEEAPGTAQEQKVEDNAEHGRELRTGLGTAAASPVQLDDEAAAPAKTPTGPNAALLPFINASKAAAKRQRALEKGSVIGKDTAFLKLQEAHDKLLEKYNALKVK</sequence>
<dbReference type="Proteomes" id="UP000054558">
    <property type="component" value="Unassembled WGS sequence"/>
</dbReference>
<organism evidence="2 3">
    <name type="scientific">Klebsormidium nitens</name>
    <name type="common">Green alga</name>
    <name type="synonym">Ulothrix nitens</name>
    <dbReference type="NCBI Taxonomy" id="105231"/>
    <lineage>
        <taxon>Eukaryota</taxon>
        <taxon>Viridiplantae</taxon>
        <taxon>Streptophyta</taxon>
        <taxon>Klebsormidiophyceae</taxon>
        <taxon>Klebsormidiales</taxon>
        <taxon>Klebsormidiaceae</taxon>
        <taxon>Klebsormidium</taxon>
    </lineage>
</organism>
<feature type="region of interest" description="Disordered" evidence="1">
    <location>
        <begin position="1"/>
        <end position="28"/>
    </location>
</feature>
<evidence type="ECO:0000256" key="1">
    <source>
        <dbReference type="SAM" id="MobiDB-lite"/>
    </source>
</evidence>
<evidence type="ECO:0000313" key="3">
    <source>
        <dbReference type="Proteomes" id="UP000054558"/>
    </source>
</evidence>
<feature type="compositionally biased region" description="Basic and acidic residues" evidence="1">
    <location>
        <begin position="19"/>
        <end position="28"/>
    </location>
</feature>
<keyword evidence="3" id="KW-1185">Reference proteome</keyword>
<evidence type="ECO:0000313" key="2">
    <source>
        <dbReference type="EMBL" id="GAQ91489.1"/>
    </source>
</evidence>
<protein>
    <submittedName>
        <fullName evidence="2">Uncharacterized protein</fullName>
    </submittedName>
</protein>
<gene>
    <name evidence="2" type="ORF">KFL_007940070</name>
</gene>
<dbReference type="EMBL" id="DF237743">
    <property type="protein sequence ID" value="GAQ91489.1"/>
    <property type="molecule type" value="Genomic_DNA"/>
</dbReference>
<proteinExistence type="predicted"/>